<dbReference type="Gene3D" id="3.40.50.720">
    <property type="entry name" value="NAD(P)-binding Rossmann-like Domain"/>
    <property type="match status" value="1"/>
</dbReference>
<gene>
    <name evidence="1" type="ORF">GCM10010339_34390</name>
</gene>
<dbReference type="PANTHER" id="PTHR43431">
    <property type="entry name" value="OXIDOREDUCTASE, SHORT CHAIN DEHYDROGENASE/REDUCTASE FAMILY (AFU_ORTHOLOGUE AFUA_5G14000)"/>
    <property type="match status" value="1"/>
</dbReference>
<dbReference type="InterPro" id="IPR002347">
    <property type="entry name" value="SDR_fam"/>
</dbReference>
<protein>
    <submittedName>
        <fullName evidence="1">Short-chain dehydrogenase</fullName>
    </submittedName>
</protein>
<organism evidence="1 2">
    <name type="scientific">Streptomyces alanosinicus</name>
    <dbReference type="NCBI Taxonomy" id="68171"/>
    <lineage>
        <taxon>Bacteria</taxon>
        <taxon>Bacillati</taxon>
        <taxon>Actinomycetota</taxon>
        <taxon>Actinomycetes</taxon>
        <taxon>Kitasatosporales</taxon>
        <taxon>Streptomycetaceae</taxon>
        <taxon>Streptomyces</taxon>
    </lineage>
</organism>
<keyword evidence="2" id="KW-1185">Reference proteome</keyword>
<evidence type="ECO:0000313" key="2">
    <source>
        <dbReference type="Proteomes" id="UP000655443"/>
    </source>
</evidence>
<dbReference type="PANTHER" id="PTHR43431:SF7">
    <property type="entry name" value="OXIDOREDUCTASE, SHORT CHAIN DEHYDROGENASE_REDUCTASE FAMILY (AFU_ORTHOLOGUE AFUA_5G14000)"/>
    <property type="match status" value="1"/>
</dbReference>
<dbReference type="InterPro" id="IPR036291">
    <property type="entry name" value="NAD(P)-bd_dom_sf"/>
</dbReference>
<dbReference type="SUPFAM" id="SSF51735">
    <property type="entry name" value="NAD(P)-binding Rossmann-fold domains"/>
    <property type="match status" value="1"/>
</dbReference>
<dbReference type="Proteomes" id="UP000655443">
    <property type="component" value="Unassembled WGS sequence"/>
</dbReference>
<dbReference type="Pfam" id="PF00106">
    <property type="entry name" value="adh_short"/>
    <property type="match status" value="1"/>
</dbReference>
<dbReference type="AlphaFoldDB" id="A0A918YIC4"/>
<sequence length="233" mass="24524">MWRGPVCGTDGGMSAFAIVGAGPGLGAAVARRFGREGFAVALFARDAGRLDALVADLGGSGIRAQGFVADVRRPDELAEALDRAADELGTVEVLQYSPLPHRDFMRPVLETGHRDLVGPIEFSVYGAVAAVRQVLPGMRRLGRGTILFVNGGTAAVPHTDRAGTSIAFAAESAYGHLLHERLAGEGIHVAQLVIPGAITPGHARKDPAALAETLWGLHQDRHGFRHFADDLDA</sequence>
<reference evidence="1" key="1">
    <citation type="journal article" date="2014" name="Int. J. Syst. Evol. Microbiol.">
        <title>Complete genome sequence of Corynebacterium casei LMG S-19264T (=DSM 44701T), isolated from a smear-ripened cheese.</title>
        <authorList>
            <consortium name="US DOE Joint Genome Institute (JGI-PGF)"/>
            <person name="Walter F."/>
            <person name="Albersmeier A."/>
            <person name="Kalinowski J."/>
            <person name="Ruckert C."/>
        </authorList>
    </citation>
    <scope>NUCLEOTIDE SEQUENCE</scope>
    <source>
        <strain evidence="1">JCM 4714</strain>
    </source>
</reference>
<proteinExistence type="predicted"/>
<comment type="caution">
    <text evidence="1">The sequence shown here is derived from an EMBL/GenBank/DDBJ whole genome shotgun (WGS) entry which is preliminary data.</text>
</comment>
<accession>A0A918YIC4</accession>
<evidence type="ECO:0000313" key="1">
    <source>
        <dbReference type="EMBL" id="GHE04113.1"/>
    </source>
</evidence>
<reference evidence="1" key="2">
    <citation type="submission" date="2020-09" db="EMBL/GenBank/DDBJ databases">
        <authorList>
            <person name="Sun Q."/>
            <person name="Ohkuma M."/>
        </authorList>
    </citation>
    <scope>NUCLEOTIDE SEQUENCE</scope>
    <source>
        <strain evidence="1">JCM 4714</strain>
    </source>
</reference>
<dbReference type="EMBL" id="BMVG01000006">
    <property type="protein sequence ID" value="GHE04113.1"/>
    <property type="molecule type" value="Genomic_DNA"/>
</dbReference>
<name>A0A918YIC4_9ACTN</name>